<evidence type="ECO:0000256" key="10">
    <source>
        <dbReference type="ARBA" id="ARBA00030781"/>
    </source>
</evidence>
<dbReference type="RefSeq" id="WP_048690449.1">
    <property type="nucleotide sequence ID" value="NZ_KQ130484.1"/>
</dbReference>
<evidence type="ECO:0000256" key="5">
    <source>
        <dbReference type="ARBA" id="ARBA00022679"/>
    </source>
</evidence>
<dbReference type="Pfam" id="PF02391">
    <property type="entry name" value="MoaE"/>
    <property type="match status" value="1"/>
</dbReference>
<comment type="similarity">
    <text evidence="2">Belongs to the MoaE family.</text>
</comment>
<comment type="subunit">
    <text evidence="7">Heterotetramer of 2 MoaD subunits and 2 MoaE subunits. Also stable as homodimer. The enzyme changes between these two forms during catalysis.</text>
</comment>
<evidence type="ECO:0000313" key="14">
    <source>
        <dbReference type="EMBL" id="KMT66165.1"/>
    </source>
</evidence>
<dbReference type="OrthoDB" id="9803224at2"/>
<dbReference type="STRING" id="1513271.XM47_05185"/>
<dbReference type="SUPFAM" id="SSF54690">
    <property type="entry name" value="Molybdopterin synthase subunit MoaE"/>
    <property type="match status" value="1"/>
</dbReference>
<dbReference type="AlphaFoldDB" id="A0A0J8GTS6"/>
<evidence type="ECO:0000256" key="6">
    <source>
        <dbReference type="ARBA" id="ARBA00023150"/>
    </source>
</evidence>
<gene>
    <name evidence="14" type="ORF">XM47_05185</name>
</gene>
<evidence type="ECO:0000256" key="3">
    <source>
        <dbReference type="ARBA" id="ARBA00011950"/>
    </source>
</evidence>
<dbReference type="Proteomes" id="UP000037600">
    <property type="component" value="Unassembled WGS sequence"/>
</dbReference>
<dbReference type="EMBL" id="LAZL01000006">
    <property type="protein sequence ID" value="KMT66165.1"/>
    <property type="molecule type" value="Genomic_DNA"/>
</dbReference>
<organism evidence="14 15">
    <name type="scientific">Catenovulum maritimum</name>
    <dbReference type="NCBI Taxonomy" id="1513271"/>
    <lineage>
        <taxon>Bacteria</taxon>
        <taxon>Pseudomonadati</taxon>
        <taxon>Pseudomonadota</taxon>
        <taxon>Gammaproteobacteria</taxon>
        <taxon>Alteromonadales</taxon>
        <taxon>Alteromonadaceae</taxon>
        <taxon>Catenovulum</taxon>
    </lineage>
</organism>
<evidence type="ECO:0000313" key="15">
    <source>
        <dbReference type="Proteomes" id="UP000037600"/>
    </source>
</evidence>
<sequence length="149" mass="17241">MIKVQAEDFIVADEYNKLIKDNQQDGAVVFFVGMVRDFNQNSKITSLTLEHYPAMTEKSLAQLEVQAKQKWQLGRVSIVHRFGRLELGEQIVFVGVTSMHRKSAFEAAEFIMDTLKTTAPFWKKEQTTDSEHWVEAKQSDTEQAQKWQE</sequence>
<dbReference type="FunFam" id="3.90.1170.40:FF:000001">
    <property type="entry name" value="Molybdopterin synthase catalytic subunit MoaE"/>
    <property type="match status" value="1"/>
</dbReference>
<evidence type="ECO:0000256" key="12">
    <source>
        <dbReference type="ARBA" id="ARBA00049878"/>
    </source>
</evidence>
<dbReference type="Gene3D" id="3.90.1170.40">
    <property type="entry name" value="Molybdopterin biosynthesis MoaE subunit"/>
    <property type="match status" value="1"/>
</dbReference>
<evidence type="ECO:0000256" key="1">
    <source>
        <dbReference type="ARBA" id="ARBA00005046"/>
    </source>
</evidence>
<keyword evidence="5" id="KW-0808">Transferase</keyword>
<keyword evidence="15" id="KW-1185">Reference proteome</keyword>
<evidence type="ECO:0000256" key="2">
    <source>
        <dbReference type="ARBA" id="ARBA00005426"/>
    </source>
</evidence>
<dbReference type="CDD" id="cd00756">
    <property type="entry name" value="MoaE"/>
    <property type="match status" value="1"/>
</dbReference>
<dbReference type="GO" id="GO:0030366">
    <property type="term" value="F:molybdopterin synthase activity"/>
    <property type="evidence" value="ECO:0007669"/>
    <property type="project" value="UniProtKB-EC"/>
</dbReference>
<dbReference type="GO" id="GO:0006777">
    <property type="term" value="P:Mo-molybdopterin cofactor biosynthetic process"/>
    <property type="evidence" value="ECO:0007669"/>
    <property type="project" value="UniProtKB-KW"/>
</dbReference>
<evidence type="ECO:0000256" key="4">
    <source>
        <dbReference type="ARBA" id="ARBA00013858"/>
    </source>
</evidence>
<dbReference type="InterPro" id="IPR003448">
    <property type="entry name" value="Mopterin_biosynth_MoaE"/>
</dbReference>
<evidence type="ECO:0000256" key="13">
    <source>
        <dbReference type="SAM" id="MobiDB-lite"/>
    </source>
</evidence>
<feature type="region of interest" description="Disordered" evidence="13">
    <location>
        <begin position="126"/>
        <end position="149"/>
    </location>
</feature>
<protein>
    <recommendedName>
        <fullName evidence="4">Molybdopterin synthase catalytic subunit</fullName>
        <ecNumber evidence="3">2.8.1.12</ecNumber>
    </recommendedName>
    <alternativeName>
        <fullName evidence="10">MPT synthase subunit 2</fullName>
    </alternativeName>
    <alternativeName>
        <fullName evidence="8">Molybdenum cofactor biosynthesis protein E</fullName>
    </alternativeName>
    <alternativeName>
        <fullName evidence="9">Molybdopterin-converting factor large subunit</fullName>
    </alternativeName>
    <alternativeName>
        <fullName evidence="11">Molybdopterin-converting factor subunit 2</fullName>
    </alternativeName>
</protein>
<feature type="compositionally biased region" description="Basic and acidic residues" evidence="13">
    <location>
        <begin position="126"/>
        <end position="140"/>
    </location>
</feature>
<evidence type="ECO:0000256" key="7">
    <source>
        <dbReference type="ARBA" id="ARBA00026066"/>
    </source>
</evidence>
<comment type="pathway">
    <text evidence="1">Cofactor biosynthesis; molybdopterin biosynthesis.</text>
</comment>
<proteinExistence type="inferred from homology"/>
<dbReference type="PANTHER" id="PTHR23404">
    <property type="entry name" value="MOLYBDOPTERIN SYNTHASE RELATED"/>
    <property type="match status" value="1"/>
</dbReference>
<evidence type="ECO:0000256" key="11">
    <source>
        <dbReference type="ARBA" id="ARBA00032474"/>
    </source>
</evidence>
<name>A0A0J8GTS6_9ALTE</name>
<comment type="catalytic activity">
    <reaction evidence="12">
        <text>2 [molybdopterin-synthase sulfur-carrier protein]-C-terminal-Gly-aminoethanethioate + cyclic pyranopterin phosphate + H2O = molybdopterin + 2 [molybdopterin-synthase sulfur-carrier protein]-C-terminal Gly-Gly + 2 H(+)</text>
        <dbReference type="Rhea" id="RHEA:26333"/>
        <dbReference type="Rhea" id="RHEA-COMP:12202"/>
        <dbReference type="Rhea" id="RHEA-COMP:19907"/>
        <dbReference type="ChEBI" id="CHEBI:15377"/>
        <dbReference type="ChEBI" id="CHEBI:15378"/>
        <dbReference type="ChEBI" id="CHEBI:58698"/>
        <dbReference type="ChEBI" id="CHEBI:59648"/>
        <dbReference type="ChEBI" id="CHEBI:90778"/>
        <dbReference type="ChEBI" id="CHEBI:232372"/>
        <dbReference type="EC" id="2.8.1.12"/>
    </reaction>
</comment>
<accession>A0A0J8GTS6</accession>
<keyword evidence="6" id="KW-0501">Molybdenum cofactor biosynthesis</keyword>
<evidence type="ECO:0000256" key="8">
    <source>
        <dbReference type="ARBA" id="ARBA00029745"/>
    </source>
</evidence>
<reference evidence="14 15" key="1">
    <citation type="submission" date="2015-04" db="EMBL/GenBank/DDBJ databases">
        <title>Draft Genome Sequence of the Novel Agar-Digesting Marine Bacterium Q1.</title>
        <authorList>
            <person name="Li Y."/>
            <person name="Li D."/>
            <person name="Chen G."/>
            <person name="Du Z."/>
        </authorList>
    </citation>
    <scope>NUCLEOTIDE SEQUENCE [LARGE SCALE GENOMIC DNA]</scope>
    <source>
        <strain evidence="14 15">Q1</strain>
    </source>
</reference>
<dbReference type="EC" id="2.8.1.12" evidence="3"/>
<dbReference type="UniPathway" id="UPA00344"/>
<dbReference type="InterPro" id="IPR036563">
    <property type="entry name" value="MoaE_sf"/>
</dbReference>
<comment type="caution">
    <text evidence="14">The sequence shown here is derived from an EMBL/GenBank/DDBJ whole genome shotgun (WGS) entry which is preliminary data.</text>
</comment>
<dbReference type="PATRIC" id="fig|1513271.3.peg.1066"/>
<dbReference type="NCBIfam" id="NF007959">
    <property type="entry name" value="PRK10678.1"/>
    <property type="match status" value="1"/>
</dbReference>
<evidence type="ECO:0000256" key="9">
    <source>
        <dbReference type="ARBA" id="ARBA00030407"/>
    </source>
</evidence>